<protein>
    <submittedName>
        <fullName evidence="1">Uncharacterized protein</fullName>
    </submittedName>
</protein>
<dbReference type="Proteomes" id="UP000714275">
    <property type="component" value="Unassembled WGS sequence"/>
</dbReference>
<gene>
    <name evidence="1" type="ORF">EV702DRAFT_1199206</name>
</gene>
<organism evidence="1 2">
    <name type="scientific">Suillus placidus</name>
    <dbReference type="NCBI Taxonomy" id="48579"/>
    <lineage>
        <taxon>Eukaryota</taxon>
        <taxon>Fungi</taxon>
        <taxon>Dikarya</taxon>
        <taxon>Basidiomycota</taxon>
        <taxon>Agaricomycotina</taxon>
        <taxon>Agaricomycetes</taxon>
        <taxon>Agaricomycetidae</taxon>
        <taxon>Boletales</taxon>
        <taxon>Suillineae</taxon>
        <taxon>Suillaceae</taxon>
        <taxon>Suillus</taxon>
    </lineage>
</organism>
<accession>A0A9P6ZSJ6</accession>
<sequence>MPGGYHIRMFISCLRLSVRTTIFRSYSGLLNFLLQLIRHCQAFVGGKERAFREPGLAFSSHPADQEKKTHRTLAVPLLKAPPQSEGPNHLASNNQSLSIPSVPSTSSYITMPEPSIHPTVAVTTPPHPAAPGQLFDIALTPIIPGRIKRYERNQLYAKYICRAHYRLNAIINHIDSQDHNEDFEVQKGPLDCSEELAPVSGWEPLTHPEGALFFYNSSDRVFTDVDVRDPGTAVTIGTMGEVIKQAYEEAHKADTFHASVELTLERVEVDGEEKWGYYFADHDRRIIFWLEPHTASVNSEFSFLPLIAIFPRQATQTLKSWSRLI</sequence>
<evidence type="ECO:0000313" key="1">
    <source>
        <dbReference type="EMBL" id="KAG1775716.1"/>
    </source>
</evidence>
<name>A0A9P6ZSJ6_9AGAM</name>
<proteinExistence type="predicted"/>
<keyword evidence="2" id="KW-1185">Reference proteome</keyword>
<dbReference type="EMBL" id="JABBWD010000032">
    <property type="protein sequence ID" value="KAG1775716.1"/>
    <property type="molecule type" value="Genomic_DNA"/>
</dbReference>
<dbReference type="OrthoDB" id="2657661at2759"/>
<comment type="caution">
    <text evidence="1">The sequence shown here is derived from an EMBL/GenBank/DDBJ whole genome shotgun (WGS) entry which is preliminary data.</text>
</comment>
<reference evidence="1" key="1">
    <citation type="journal article" date="2020" name="New Phytol.">
        <title>Comparative genomics reveals dynamic genome evolution in host specialist ectomycorrhizal fungi.</title>
        <authorList>
            <person name="Lofgren L.A."/>
            <person name="Nguyen N.H."/>
            <person name="Vilgalys R."/>
            <person name="Ruytinx J."/>
            <person name="Liao H.L."/>
            <person name="Branco S."/>
            <person name="Kuo A."/>
            <person name="LaButti K."/>
            <person name="Lipzen A."/>
            <person name="Andreopoulos W."/>
            <person name="Pangilinan J."/>
            <person name="Riley R."/>
            <person name="Hundley H."/>
            <person name="Na H."/>
            <person name="Barry K."/>
            <person name="Grigoriev I.V."/>
            <person name="Stajich J.E."/>
            <person name="Kennedy P.G."/>
        </authorList>
    </citation>
    <scope>NUCLEOTIDE SEQUENCE</scope>
    <source>
        <strain evidence="1">DOB743</strain>
    </source>
</reference>
<dbReference type="AlphaFoldDB" id="A0A9P6ZSJ6"/>
<evidence type="ECO:0000313" key="2">
    <source>
        <dbReference type="Proteomes" id="UP000714275"/>
    </source>
</evidence>